<evidence type="ECO:0008006" key="3">
    <source>
        <dbReference type="Google" id="ProtNLM"/>
    </source>
</evidence>
<dbReference type="Proteomes" id="UP001469365">
    <property type="component" value="Unassembled WGS sequence"/>
</dbReference>
<comment type="caution">
    <text evidence="1">The sequence shown here is derived from an EMBL/GenBank/DDBJ whole genome shotgun (WGS) entry which is preliminary data.</text>
</comment>
<evidence type="ECO:0000313" key="1">
    <source>
        <dbReference type="EMBL" id="MEK8126842.1"/>
    </source>
</evidence>
<dbReference type="RefSeq" id="WP_341413886.1">
    <property type="nucleotide sequence ID" value="NZ_JBBPCC010000001.1"/>
</dbReference>
<evidence type="ECO:0000313" key="2">
    <source>
        <dbReference type="Proteomes" id="UP001469365"/>
    </source>
</evidence>
<organism evidence="1 2">
    <name type="scientific">Paenibacillus filicis</name>
    <dbReference type="NCBI Taxonomy" id="669464"/>
    <lineage>
        <taxon>Bacteria</taxon>
        <taxon>Bacillati</taxon>
        <taxon>Bacillota</taxon>
        <taxon>Bacilli</taxon>
        <taxon>Bacillales</taxon>
        <taxon>Paenibacillaceae</taxon>
        <taxon>Paenibacillus</taxon>
    </lineage>
</organism>
<proteinExistence type="predicted"/>
<sequence>MKDMQLLHKGKVYQGQVCYEGSDLMEVSFDESSAFESGESVICFNFQERIQMRVLQVSKTKLILVPADSEIFKIEAQPGKHYDMYRDEDKTFASFKLNMFGTLNDDFKIFPVRYCSVSRLGFGFEVNDFTVKMNHVYDSMIICEEETIHPRLVVRYAHIREHTIRYGAEIHSISSSDLNKLRYYLVAQQFLENSV</sequence>
<dbReference type="EMBL" id="JBBPCC010000001">
    <property type="protein sequence ID" value="MEK8126842.1"/>
    <property type="molecule type" value="Genomic_DNA"/>
</dbReference>
<reference evidence="1 2" key="1">
    <citation type="submission" date="2024-04" db="EMBL/GenBank/DDBJ databases">
        <title>draft genome sequnece of Paenibacillus filicis.</title>
        <authorList>
            <person name="Kim D.-U."/>
        </authorList>
    </citation>
    <scope>NUCLEOTIDE SEQUENCE [LARGE SCALE GENOMIC DNA]</scope>
    <source>
        <strain evidence="1 2">KACC14197</strain>
    </source>
</reference>
<keyword evidence="2" id="KW-1185">Reference proteome</keyword>
<accession>A0ABU9DDC0</accession>
<gene>
    <name evidence="1" type="ORF">WMW72_02865</name>
</gene>
<protein>
    <recommendedName>
        <fullName evidence="3">PilZ domain-containing protein</fullName>
    </recommendedName>
</protein>
<name>A0ABU9DDC0_9BACL</name>